<dbReference type="AlphaFoldDB" id="A0A0F7UMA6"/>
<feature type="compositionally biased region" description="Basic and acidic residues" evidence="2">
    <location>
        <begin position="612"/>
        <end position="625"/>
    </location>
</feature>
<feature type="compositionally biased region" description="Low complexity" evidence="2">
    <location>
        <begin position="60"/>
        <end position="78"/>
    </location>
</feature>
<feature type="region of interest" description="Disordered" evidence="2">
    <location>
        <begin position="590"/>
        <end position="659"/>
    </location>
</feature>
<reference evidence="3" key="1">
    <citation type="journal article" date="2015" name="PLoS ONE">
        <title>Comprehensive Evaluation of Toxoplasma gondii VEG and Neospora caninum LIV Genomes with Tachyzoite Stage Transcriptome and Proteome Defines Novel Transcript Features.</title>
        <authorList>
            <person name="Ramaprasad A."/>
            <person name="Mourier T."/>
            <person name="Naeem R."/>
            <person name="Malas T.B."/>
            <person name="Moussa E."/>
            <person name="Panigrahi A."/>
            <person name="Vermont S.J."/>
            <person name="Otto T.D."/>
            <person name="Wastling J."/>
            <person name="Pain A."/>
        </authorList>
    </citation>
    <scope>NUCLEOTIDE SEQUENCE</scope>
    <source>
        <strain evidence="3">Liverpool</strain>
    </source>
</reference>
<feature type="region of interest" description="Disordered" evidence="2">
    <location>
        <begin position="1"/>
        <end position="241"/>
    </location>
</feature>
<feature type="compositionally biased region" description="Basic and acidic residues" evidence="2">
    <location>
        <begin position="344"/>
        <end position="354"/>
    </location>
</feature>
<feature type="compositionally biased region" description="Low complexity" evidence="2">
    <location>
        <begin position="254"/>
        <end position="265"/>
    </location>
</feature>
<feature type="region of interest" description="Disordered" evidence="2">
    <location>
        <begin position="254"/>
        <end position="293"/>
    </location>
</feature>
<feature type="compositionally biased region" description="Low complexity" evidence="2">
    <location>
        <begin position="1"/>
        <end position="42"/>
    </location>
</feature>
<feature type="region of interest" description="Disordered" evidence="2">
    <location>
        <begin position="717"/>
        <end position="746"/>
    </location>
</feature>
<gene>
    <name evidence="3" type="ORF">BN1204_053550</name>
</gene>
<accession>A0A0F7UMA6</accession>
<dbReference type="EMBL" id="LN714486">
    <property type="protein sequence ID" value="CEL69650.1"/>
    <property type="molecule type" value="Genomic_DNA"/>
</dbReference>
<evidence type="ECO:0000256" key="1">
    <source>
        <dbReference type="SAM" id="Coils"/>
    </source>
</evidence>
<evidence type="ECO:0000256" key="2">
    <source>
        <dbReference type="SAM" id="MobiDB-lite"/>
    </source>
</evidence>
<feature type="compositionally biased region" description="Polar residues" evidence="2">
    <location>
        <begin position="189"/>
        <end position="204"/>
    </location>
</feature>
<feature type="compositionally biased region" description="Low complexity" evidence="2">
    <location>
        <begin position="131"/>
        <end position="155"/>
    </location>
</feature>
<feature type="compositionally biased region" description="Low complexity" evidence="2">
    <location>
        <begin position="85"/>
        <end position="95"/>
    </location>
</feature>
<keyword evidence="1" id="KW-0175">Coiled coil</keyword>
<organism evidence="3">
    <name type="scientific">Neospora caninum (strain Liverpool)</name>
    <dbReference type="NCBI Taxonomy" id="572307"/>
    <lineage>
        <taxon>Eukaryota</taxon>
        <taxon>Sar</taxon>
        <taxon>Alveolata</taxon>
        <taxon>Apicomplexa</taxon>
        <taxon>Conoidasida</taxon>
        <taxon>Coccidia</taxon>
        <taxon>Eucoccidiorida</taxon>
        <taxon>Eimeriorina</taxon>
        <taxon>Sarcocystidae</taxon>
        <taxon>Neospora</taxon>
    </lineage>
</organism>
<protein>
    <submittedName>
        <fullName evidence="3">Uncharacterized protein</fullName>
    </submittedName>
</protein>
<name>A0A0F7UMA6_NEOCL</name>
<evidence type="ECO:0000313" key="3">
    <source>
        <dbReference type="EMBL" id="CEL69650.1"/>
    </source>
</evidence>
<feature type="compositionally biased region" description="Basic and acidic residues" evidence="2">
    <location>
        <begin position="637"/>
        <end position="651"/>
    </location>
</feature>
<feature type="region of interest" description="Disordered" evidence="2">
    <location>
        <begin position="307"/>
        <end position="373"/>
    </location>
</feature>
<proteinExistence type="predicted"/>
<sequence length="746" mass="78897">MPSSSPLPALSEAPTALSRGSVGDAGVVSASPSAAASVSSPGDDSKECPGPQPSSGATCSDPSAAPSSADPPFALEAAEPPPLSPSTSSTTEAAPKFASTAQPRRRSASTLVSGEDNPTPRSSSSHTGKALNSSSLSSLSSSLSCSSLGSLTSSLPGASGRTGPASSPSLDEIRARLRSHAPSHPYASAGSSRASSQNIQSCSSFPALASLEKRPGGGFQASEAPRASPTTPTRGVFSKARSGTGAELRLFSASSCSASQPAPNSVLDYLTSPSFRPISASQDGGDTSASRPSFACALPSLLASQTRTQASAEGVCPDAQGGDAEHQRKQRRGGLNGPQGCGDQEPRDQERHSETGAAPLGPDKAGTGRETDWRAWGLDGSSWGGVRRLSFPAAFKSGELEEERKDFAVIAQELLAYLEVVETFRQRAVEESSRLRQYSGELGAMLQQANQREEQSHRELARQHKVLTSCQARVQALRADSETAINDLTVQRDTLAERLRVTSVELEHALKENERIRLEREAQEISVRDAYALVEALRLECSKSKSERNSLLAEVHHLQNQLGNIEETVSRNYPFLPSLEAAFSRRPSLAHLSQTEDAHSTACASSAAPEASRPRETAACAERDASQGGQTYATGRGEPRGRETREAREAEEPLEADDEVENLLRDLLARAHAASENGQEPGEAQRNSEKLLYLVRKLRSERNEYYGYAVELLNRLDAEKGDRGASAPPTASVSLDEQVGDAQVDS</sequence>
<feature type="compositionally biased region" description="Polar residues" evidence="2">
    <location>
        <begin position="271"/>
        <end position="291"/>
    </location>
</feature>
<feature type="coiled-coil region" evidence="1">
    <location>
        <begin position="501"/>
        <end position="568"/>
    </location>
</feature>